<dbReference type="SUPFAM" id="SSF159245">
    <property type="entry name" value="AttH-like"/>
    <property type="match status" value="1"/>
</dbReference>
<proteinExistence type="predicted"/>
<dbReference type="EMBL" id="BMPI01000070">
    <property type="protein sequence ID" value="GGM75355.1"/>
    <property type="molecule type" value="Genomic_DNA"/>
</dbReference>
<gene>
    <name evidence="3" type="ORF">GCM10007977_091180</name>
</gene>
<evidence type="ECO:0000259" key="1">
    <source>
        <dbReference type="Pfam" id="PF23212"/>
    </source>
</evidence>
<dbReference type="InterPro" id="IPR055493">
    <property type="entry name" value="DUF7065"/>
</dbReference>
<evidence type="ECO:0000313" key="4">
    <source>
        <dbReference type="Proteomes" id="UP000642070"/>
    </source>
</evidence>
<dbReference type="InterPro" id="IPR055492">
    <property type="entry name" value="DUF7064"/>
</dbReference>
<dbReference type="Pfam" id="PF23213">
    <property type="entry name" value="DUF7065"/>
    <property type="match status" value="1"/>
</dbReference>
<dbReference type="Pfam" id="PF23212">
    <property type="entry name" value="DUF7064"/>
    <property type="match status" value="1"/>
</dbReference>
<evidence type="ECO:0000259" key="2">
    <source>
        <dbReference type="Pfam" id="PF23213"/>
    </source>
</evidence>
<keyword evidence="4" id="KW-1185">Reference proteome</keyword>
<dbReference type="Proteomes" id="UP000642070">
    <property type="component" value="Unassembled WGS sequence"/>
</dbReference>
<dbReference type="AlphaFoldDB" id="A0A917UBA6"/>
<accession>A0A917UBA6</accession>
<reference evidence="3" key="2">
    <citation type="submission" date="2020-09" db="EMBL/GenBank/DDBJ databases">
        <authorList>
            <person name="Sun Q."/>
            <person name="Ohkuma M."/>
        </authorList>
    </citation>
    <scope>NUCLEOTIDE SEQUENCE</scope>
    <source>
        <strain evidence="3">JCM 19831</strain>
    </source>
</reference>
<name>A0A917UBA6_9ACTN</name>
<organism evidence="3 4">
    <name type="scientific">Dactylosporangium sucinum</name>
    <dbReference type="NCBI Taxonomy" id="1424081"/>
    <lineage>
        <taxon>Bacteria</taxon>
        <taxon>Bacillati</taxon>
        <taxon>Actinomycetota</taxon>
        <taxon>Actinomycetes</taxon>
        <taxon>Micromonosporales</taxon>
        <taxon>Micromonosporaceae</taxon>
        <taxon>Dactylosporangium</taxon>
    </lineage>
</organism>
<reference evidence="3" key="1">
    <citation type="journal article" date="2014" name="Int. J. Syst. Evol. Microbiol.">
        <title>Complete genome sequence of Corynebacterium casei LMG S-19264T (=DSM 44701T), isolated from a smear-ripened cheese.</title>
        <authorList>
            <consortium name="US DOE Joint Genome Institute (JGI-PGF)"/>
            <person name="Walter F."/>
            <person name="Albersmeier A."/>
            <person name="Kalinowski J."/>
            <person name="Ruckert C."/>
        </authorList>
    </citation>
    <scope>NUCLEOTIDE SEQUENCE</scope>
    <source>
        <strain evidence="3">JCM 19831</strain>
    </source>
</reference>
<comment type="caution">
    <text evidence="3">The sequence shown here is derived from an EMBL/GenBank/DDBJ whole genome shotgun (WGS) entry which is preliminary data.</text>
</comment>
<feature type="domain" description="DUF7064" evidence="1">
    <location>
        <begin position="194"/>
        <end position="325"/>
    </location>
</feature>
<protein>
    <submittedName>
        <fullName evidence="3">Uncharacterized protein</fullName>
    </submittedName>
</protein>
<evidence type="ECO:0000313" key="3">
    <source>
        <dbReference type="EMBL" id="GGM75355.1"/>
    </source>
</evidence>
<feature type="domain" description="DUF7065" evidence="2">
    <location>
        <begin position="128"/>
        <end position="193"/>
    </location>
</feature>
<sequence>MFAETIAPTHEYRHVPDDQPAYNESTYYNFLCPEAGVVGWVRVAMQANQPAGQASVLVFLPDGETLFTHQRTTDLTADRLAVGDLAFEIVEPHRRQRLRYDGPLSSFSEPKVLASPGEAFRAAPKRAARIRLSVTGHGASFGTNGDHPANILEDTMAIGHYEQFIHVEGDLELDGRRLAVSGGGLRDHSWGPRDWAGPLSYRWIVVAFEDGSAVMTLDVARRDGGRTRRAAVVDGGITSPAELTGQTVEWTADGFCRKAVSEVATPAGPVTLTGTARAPERFVPLRHRRTAADGTELVTRIGYSAYEFVSSDGRRGLGIVEMLDQLVDGRPVGMTGATPPQPQS</sequence>